<evidence type="ECO:0000313" key="2">
    <source>
        <dbReference type="EMBL" id="MDF0601977.1"/>
    </source>
</evidence>
<organism evidence="2 3">
    <name type="scientific">Psychromarinibacter sediminicola</name>
    <dbReference type="NCBI Taxonomy" id="3033385"/>
    <lineage>
        <taxon>Bacteria</taxon>
        <taxon>Pseudomonadati</taxon>
        <taxon>Pseudomonadota</taxon>
        <taxon>Alphaproteobacteria</taxon>
        <taxon>Rhodobacterales</taxon>
        <taxon>Paracoccaceae</taxon>
        <taxon>Psychromarinibacter</taxon>
    </lineage>
</organism>
<dbReference type="Pfam" id="PF04187">
    <property type="entry name" value="Cofac_haem_bdg"/>
    <property type="match status" value="1"/>
</dbReference>
<dbReference type="SUPFAM" id="SSF159501">
    <property type="entry name" value="EreA/ChaN-like"/>
    <property type="match status" value="1"/>
</dbReference>
<feature type="non-terminal residue" evidence="2">
    <location>
        <position position="1"/>
    </location>
</feature>
<name>A0AAE3NTY4_9RHOB</name>
<dbReference type="EMBL" id="JARGYC010000039">
    <property type="protein sequence ID" value="MDF0601977.1"/>
    <property type="molecule type" value="Genomic_DNA"/>
</dbReference>
<dbReference type="InterPro" id="IPR007314">
    <property type="entry name" value="Cofac_haem-bd_dom"/>
</dbReference>
<dbReference type="RefSeq" id="WP_275568115.1">
    <property type="nucleotide sequence ID" value="NZ_JARGYC010000039.1"/>
</dbReference>
<keyword evidence="3" id="KW-1185">Reference proteome</keyword>
<proteinExistence type="predicted"/>
<evidence type="ECO:0000259" key="1">
    <source>
        <dbReference type="Pfam" id="PF04187"/>
    </source>
</evidence>
<feature type="domain" description="Haem-binding uptake Tiki superfamily ChaN" evidence="1">
    <location>
        <begin position="7"/>
        <end position="169"/>
    </location>
</feature>
<sequence length="216" mass="22355">VAAIGATALVFEMLTEEQALRVRPGLLDDAEALERALGWEASGWPDFAMYYPIFAAAEGAAIFGGALPRDEVRRAVSEGAAAVFGGAAGLFGLDGALTETEQADREAGQMVAHCDALPEAMLGGMVEAQRLRDAGLARAVVAALAETGGPVAVITGNGHARLDWGLARALARAAPEVSVISVGQFEEAAPEAPPFDYWLVTEAAERDDPCAGFSAE</sequence>
<accession>A0AAE3NTY4</accession>
<gene>
    <name evidence="2" type="ORF">P1J78_14630</name>
</gene>
<comment type="caution">
    <text evidence="2">The sequence shown here is derived from an EMBL/GenBank/DDBJ whole genome shotgun (WGS) entry which is preliminary data.</text>
</comment>
<evidence type="ECO:0000313" key="3">
    <source>
        <dbReference type="Proteomes" id="UP001220964"/>
    </source>
</evidence>
<dbReference type="Proteomes" id="UP001220964">
    <property type="component" value="Unassembled WGS sequence"/>
</dbReference>
<protein>
    <submittedName>
        <fullName evidence="2">ChaN family lipoprotein</fullName>
    </submittedName>
</protein>
<dbReference type="Gene3D" id="3.40.50.11550">
    <property type="match status" value="2"/>
</dbReference>
<keyword evidence="2" id="KW-0449">Lipoprotein</keyword>
<dbReference type="AlphaFoldDB" id="A0AAE3NTY4"/>
<reference evidence="2" key="1">
    <citation type="submission" date="2023-03" db="EMBL/GenBank/DDBJ databases">
        <title>Multiphase analysis and comparison of six strains from genera Psychromarinibacter, Lutimaribacter, and Maritimibacter, including a novel species: Psychromarinibacter sediminicola sp. nov.</title>
        <authorList>
            <person name="Wang Y.-H."/>
            <person name="Ye M.-Q."/>
            <person name="Du Z.-J."/>
        </authorList>
    </citation>
    <scope>NUCLEOTIDE SEQUENCE</scope>
    <source>
        <strain evidence="2">C21-152</strain>
    </source>
</reference>